<evidence type="ECO:0000313" key="3">
    <source>
        <dbReference type="Proteomes" id="UP000054007"/>
    </source>
</evidence>
<feature type="non-terminal residue" evidence="2">
    <location>
        <position position="332"/>
    </location>
</feature>
<feature type="region of interest" description="Disordered" evidence="1">
    <location>
        <begin position="125"/>
        <end position="160"/>
    </location>
</feature>
<organism evidence="2 3">
    <name type="scientific">Cylindrobasidium torrendii FP15055 ss-10</name>
    <dbReference type="NCBI Taxonomy" id="1314674"/>
    <lineage>
        <taxon>Eukaryota</taxon>
        <taxon>Fungi</taxon>
        <taxon>Dikarya</taxon>
        <taxon>Basidiomycota</taxon>
        <taxon>Agaricomycotina</taxon>
        <taxon>Agaricomycetes</taxon>
        <taxon>Agaricomycetidae</taxon>
        <taxon>Agaricales</taxon>
        <taxon>Marasmiineae</taxon>
        <taxon>Physalacriaceae</taxon>
        <taxon>Cylindrobasidium</taxon>
    </lineage>
</organism>
<dbReference type="EMBL" id="KN881462">
    <property type="protein sequence ID" value="KIY60604.1"/>
    <property type="molecule type" value="Genomic_DNA"/>
</dbReference>
<keyword evidence="3" id="KW-1185">Reference proteome</keyword>
<feature type="region of interest" description="Disordered" evidence="1">
    <location>
        <begin position="180"/>
        <end position="216"/>
    </location>
</feature>
<dbReference type="Proteomes" id="UP000054007">
    <property type="component" value="Unassembled WGS sequence"/>
</dbReference>
<dbReference type="AlphaFoldDB" id="A0A0D7ARZ5"/>
<proteinExistence type="predicted"/>
<sequence>NGFIRRINIQRSAGADTLTSSILAVFDDYIPPNEPGAIRSMEVISEGIQGVKRSLIPNGWLQTGQATVSFYTSYDDTPIALDFSLTKGYRSATAKLYRPSGSSPKDIPFTIYVCLNDEYEDLEVHGAPKRKNGNATTTKTPATEKHPKPPTNPKNIEKSKRREKVCMFVMVIITWRLKHPQRKVSPTPQQRMPQAKKSKQSPHPGRPPTSATDTNTPFTEEIVISDDDSLPDFVRPTTKDPLPELRPPPIVGVAERLVYHLFSPPTVHIGIGYAHSGKWYATTSIAPYSKLGAIEGVSRTVCRNAAIKKHSVEDFPYHPNQLVNTLTALNEH</sequence>
<evidence type="ECO:0000256" key="1">
    <source>
        <dbReference type="SAM" id="MobiDB-lite"/>
    </source>
</evidence>
<protein>
    <submittedName>
        <fullName evidence="2">Uncharacterized protein</fullName>
    </submittedName>
</protein>
<gene>
    <name evidence="2" type="ORF">CYLTODRAFT_461809</name>
</gene>
<name>A0A0D7ARZ5_9AGAR</name>
<reference evidence="2 3" key="1">
    <citation type="journal article" date="2015" name="Fungal Genet. Biol.">
        <title>Evolution of novel wood decay mechanisms in Agaricales revealed by the genome sequences of Fistulina hepatica and Cylindrobasidium torrendii.</title>
        <authorList>
            <person name="Floudas D."/>
            <person name="Held B.W."/>
            <person name="Riley R."/>
            <person name="Nagy L.G."/>
            <person name="Koehler G."/>
            <person name="Ransdell A.S."/>
            <person name="Younus H."/>
            <person name="Chow J."/>
            <person name="Chiniquy J."/>
            <person name="Lipzen A."/>
            <person name="Tritt A."/>
            <person name="Sun H."/>
            <person name="Haridas S."/>
            <person name="LaButti K."/>
            <person name="Ohm R.A."/>
            <person name="Kues U."/>
            <person name="Blanchette R.A."/>
            <person name="Grigoriev I.V."/>
            <person name="Minto R.E."/>
            <person name="Hibbett D.S."/>
        </authorList>
    </citation>
    <scope>NUCLEOTIDE SEQUENCE [LARGE SCALE GENOMIC DNA]</scope>
    <source>
        <strain evidence="2 3">FP15055 ss-10</strain>
    </source>
</reference>
<feature type="non-terminal residue" evidence="2">
    <location>
        <position position="1"/>
    </location>
</feature>
<accession>A0A0D7ARZ5</accession>
<evidence type="ECO:0000313" key="2">
    <source>
        <dbReference type="EMBL" id="KIY60604.1"/>
    </source>
</evidence>